<reference evidence="2 3" key="1">
    <citation type="journal article" date="2020" name="Fungal Divers.">
        <title>Resolving the Mortierellaceae phylogeny through synthesis of multi-gene phylogenetics and phylogenomics.</title>
        <authorList>
            <person name="Vandepol N."/>
            <person name="Liber J."/>
            <person name="Desiro A."/>
            <person name="Na H."/>
            <person name="Kennedy M."/>
            <person name="Barry K."/>
            <person name="Grigoriev I.V."/>
            <person name="Miller A.N."/>
            <person name="O'Donnell K."/>
            <person name="Stajich J.E."/>
            <person name="Bonito G."/>
        </authorList>
    </citation>
    <scope>NUCLEOTIDE SEQUENCE [LARGE SCALE GENOMIC DNA]</scope>
    <source>
        <strain evidence="2 3">AD045</strain>
    </source>
</reference>
<comment type="caution">
    <text evidence="2">The sequence shown here is derived from an EMBL/GenBank/DDBJ whole genome shotgun (WGS) entry which is preliminary data.</text>
</comment>
<dbReference type="Proteomes" id="UP001194696">
    <property type="component" value="Unassembled WGS sequence"/>
</dbReference>
<dbReference type="InterPro" id="IPR029058">
    <property type="entry name" value="AB_hydrolase_fold"/>
</dbReference>
<dbReference type="PANTHER" id="PTHR43433:SF5">
    <property type="entry name" value="AB HYDROLASE-1 DOMAIN-CONTAINING PROTEIN"/>
    <property type="match status" value="1"/>
</dbReference>
<proteinExistence type="predicted"/>
<keyword evidence="3" id="KW-1185">Reference proteome</keyword>
<feature type="domain" description="AB hydrolase-1" evidence="1">
    <location>
        <begin position="3"/>
        <end position="225"/>
    </location>
</feature>
<dbReference type="SUPFAM" id="SSF53474">
    <property type="entry name" value="alpha/beta-Hydrolases"/>
    <property type="match status" value="1"/>
</dbReference>
<gene>
    <name evidence="2" type="ORF">BGZ96_009750</name>
</gene>
<accession>A0ABQ7JVN7</accession>
<dbReference type="Gene3D" id="3.40.50.1820">
    <property type="entry name" value="alpha/beta hydrolase"/>
    <property type="match status" value="1"/>
</dbReference>
<evidence type="ECO:0000259" key="1">
    <source>
        <dbReference type="Pfam" id="PF00561"/>
    </source>
</evidence>
<dbReference type="EMBL" id="JAAAIM010000602">
    <property type="protein sequence ID" value="KAG0286127.1"/>
    <property type="molecule type" value="Genomic_DNA"/>
</dbReference>
<evidence type="ECO:0000313" key="2">
    <source>
        <dbReference type="EMBL" id="KAG0286127.1"/>
    </source>
</evidence>
<dbReference type="InterPro" id="IPR050471">
    <property type="entry name" value="AB_hydrolase"/>
</dbReference>
<dbReference type="Pfam" id="PF00561">
    <property type="entry name" value="Abhydrolase_1"/>
    <property type="match status" value="1"/>
</dbReference>
<name>A0ABQ7JVN7_9FUNG</name>
<dbReference type="InterPro" id="IPR000073">
    <property type="entry name" value="AB_hydrolase_1"/>
</dbReference>
<protein>
    <recommendedName>
        <fullName evidence="1">AB hydrolase-1 domain-containing protein</fullName>
    </recommendedName>
</protein>
<dbReference type="PANTHER" id="PTHR43433">
    <property type="entry name" value="HYDROLASE, ALPHA/BETA FOLD FAMILY PROTEIN"/>
    <property type="match status" value="1"/>
</dbReference>
<dbReference type="PRINTS" id="PR00111">
    <property type="entry name" value="ABHYDROLASE"/>
</dbReference>
<organism evidence="2 3">
    <name type="scientific">Linnemannia gamsii</name>
    <dbReference type="NCBI Taxonomy" id="64522"/>
    <lineage>
        <taxon>Eukaryota</taxon>
        <taxon>Fungi</taxon>
        <taxon>Fungi incertae sedis</taxon>
        <taxon>Mucoromycota</taxon>
        <taxon>Mortierellomycotina</taxon>
        <taxon>Mortierellomycetes</taxon>
        <taxon>Mortierellales</taxon>
        <taxon>Mortierellaceae</taxon>
        <taxon>Linnemannia</taxon>
    </lineage>
</organism>
<evidence type="ECO:0000313" key="3">
    <source>
        <dbReference type="Proteomes" id="UP001194696"/>
    </source>
</evidence>
<sequence>MKHPVLAFDNRGIGLSTVTNGSLITRQNMGNDIHELAKHFKWTHINLVGISMGAIVSNTFMASDFTDVQVDRLILIAGAYKDSSTGPLIQEIGSWLESFSTTPPPAREWTSFIHRLMLACLTPDYIKTHPAQIRSFLRQMDEGQGRTYEKFMEQSGALGMYDMTESLKGYEGRGVKTLVMHGKLDVAIPVEVGRAMAELIESGDGEGSKYLEYPDGGHVLFETNPESVDDMVAFLDGEE</sequence>